<evidence type="ECO:0000313" key="3">
    <source>
        <dbReference type="Proteomes" id="UP000230423"/>
    </source>
</evidence>
<keyword evidence="3" id="KW-1185">Reference proteome</keyword>
<feature type="chain" id="PRO_5013923725" evidence="1">
    <location>
        <begin position="19"/>
        <end position="106"/>
    </location>
</feature>
<proteinExistence type="predicted"/>
<accession>A0A2G9U0P9</accession>
<reference evidence="2 3" key="1">
    <citation type="submission" date="2015-09" db="EMBL/GenBank/DDBJ databases">
        <title>Draft genome of the parasitic nematode Teladorsagia circumcincta isolate WARC Sus (inbred).</title>
        <authorList>
            <person name="Mitreva M."/>
        </authorList>
    </citation>
    <scope>NUCLEOTIDE SEQUENCE [LARGE SCALE GENOMIC DNA]</scope>
    <source>
        <strain evidence="2 3">S</strain>
    </source>
</reference>
<protein>
    <submittedName>
        <fullName evidence="2">Uncharacterized protein</fullName>
    </submittedName>
</protein>
<feature type="signal peptide" evidence="1">
    <location>
        <begin position="1"/>
        <end position="18"/>
    </location>
</feature>
<gene>
    <name evidence="2" type="ORF">TELCIR_14600</name>
</gene>
<dbReference type="EMBL" id="KZ350527">
    <property type="protein sequence ID" value="PIO63787.1"/>
    <property type="molecule type" value="Genomic_DNA"/>
</dbReference>
<sequence>MFLVLLALCFLLVSLTSQEGPPQWRMPTSVKRTYIGYMHTNNPYLVWNDTLSEKAFYWVRQRDRPKGNYFLIDAAANFPRYYRWLEEKLPQLFYGGFTRWWIKVGH</sequence>
<evidence type="ECO:0000313" key="2">
    <source>
        <dbReference type="EMBL" id="PIO63787.1"/>
    </source>
</evidence>
<evidence type="ECO:0000256" key="1">
    <source>
        <dbReference type="SAM" id="SignalP"/>
    </source>
</evidence>
<dbReference type="Proteomes" id="UP000230423">
    <property type="component" value="Unassembled WGS sequence"/>
</dbReference>
<dbReference type="AlphaFoldDB" id="A0A2G9U0P9"/>
<organism evidence="2 3">
    <name type="scientific">Teladorsagia circumcincta</name>
    <name type="common">Brown stomach worm</name>
    <name type="synonym">Ostertagia circumcincta</name>
    <dbReference type="NCBI Taxonomy" id="45464"/>
    <lineage>
        <taxon>Eukaryota</taxon>
        <taxon>Metazoa</taxon>
        <taxon>Ecdysozoa</taxon>
        <taxon>Nematoda</taxon>
        <taxon>Chromadorea</taxon>
        <taxon>Rhabditida</taxon>
        <taxon>Rhabditina</taxon>
        <taxon>Rhabditomorpha</taxon>
        <taxon>Strongyloidea</taxon>
        <taxon>Trichostrongylidae</taxon>
        <taxon>Teladorsagia</taxon>
    </lineage>
</organism>
<keyword evidence="1" id="KW-0732">Signal</keyword>
<name>A0A2G9U0P9_TELCI</name>